<organism evidence="9 10">
    <name type="scientific">Coemansia spiralis</name>
    <dbReference type="NCBI Taxonomy" id="417178"/>
    <lineage>
        <taxon>Eukaryota</taxon>
        <taxon>Fungi</taxon>
        <taxon>Fungi incertae sedis</taxon>
        <taxon>Zoopagomycota</taxon>
        <taxon>Kickxellomycotina</taxon>
        <taxon>Kickxellomycetes</taxon>
        <taxon>Kickxellales</taxon>
        <taxon>Kickxellaceae</taxon>
        <taxon>Coemansia</taxon>
    </lineage>
</organism>
<keyword evidence="3 6" id="KW-1133">Transmembrane helix</keyword>
<dbReference type="Proteomes" id="UP001151518">
    <property type="component" value="Unassembled WGS sequence"/>
</dbReference>
<dbReference type="EMBL" id="JANBTW010000015">
    <property type="protein sequence ID" value="KAJ2679104.1"/>
    <property type="molecule type" value="Genomic_DNA"/>
</dbReference>
<evidence type="ECO:0000256" key="2">
    <source>
        <dbReference type="ARBA" id="ARBA00022692"/>
    </source>
</evidence>
<keyword evidence="4 6" id="KW-0472">Membrane</keyword>
<reference evidence="9" key="1">
    <citation type="submission" date="2022-07" db="EMBL/GenBank/DDBJ databases">
        <title>Phylogenomic reconstructions and comparative analyses of Kickxellomycotina fungi.</title>
        <authorList>
            <person name="Reynolds N.K."/>
            <person name="Stajich J.E."/>
            <person name="Barry K."/>
            <person name="Grigoriev I.V."/>
            <person name="Crous P."/>
            <person name="Smith M.E."/>
        </authorList>
    </citation>
    <scope>NUCLEOTIDE SEQUENCE</scope>
    <source>
        <strain evidence="9">NRRL 3115</strain>
    </source>
</reference>
<name>A0A9W8KZ53_9FUNG</name>
<comment type="caution">
    <text evidence="9">The sequence shown here is derived from an EMBL/GenBank/DDBJ whole genome shotgun (WGS) entry which is preliminary data.</text>
</comment>
<feature type="transmembrane region" description="Helical" evidence="6">
    <location>
        <begin position="236"/>
        <end position="256"/>
    </location>
</feature>
<protein>
    <recommendedName>
        <fullName evidence="11">DUF2421 domain-containing protein</fullName>
    </recommendedName>
</protein>
<evidence type="ECO:0000256" key="1">
    <source>
        <dbReference type="ARBA" id="ARBA00004141"/>
    </source>
</evidence>
<dbReference type="InterPro" id="IPR052430">
    <property type="entry name" value="IVT-Associated"/>
</dbReference>
<keyword evidence="2 6" id="KW-0812">Transmembrane</keyword>
<evidence type="ECO:0000256" key="3">
    <source>
        <dbReference type="ARBA" id="ARBA00022989"/>
    </source>
</evidence>
<feature type="compositionally biased region" description="Polar residues" evidence="5">
    <location>
        <begin position="1"/>
        <end position="19"/>
    </location>
</feature>
<dbReference type="InterPro" id="IPR018820">
    <property type="entry name" value="BRE4-related_DUF2421"/>
</dbReference>
<dbReference type="InterPro" id="IPR049453">
    <property type="entry name" value="Memb_transporter_dom"/>
</dbReference>
<evidence type="ECO:0000313" key="9">
    <source>
        <dbReference type="EMBL" id="KAJ2679104.1"/>
    </source>
</evidence>
<evidence type="ECO:0000256" key="5">
    <source>
        <dbReference type="SAM" id="MobiDB-lite"/>
    </source>
</evidence>
<dbReference type="AlphaFoldDB" id="A0A9W8KZ53"/>
<feature type="transmembrane region" description="Helical" evidence="6">
    <location>
        <begin position="872"/>
        <end position="892"/>
    </location>
</feature>
<feature type="region of interest" description="Disordered" evidence="5">
    <location>
        <begin position="1097"/>
        <end position="1121"/>
    </location>
</feature>
<evidence type="ECO:0008006" key="11">
    <source>
        <dbReference type="Google" id="ProtNLM"/>
    </source>
</evidence>
<dbReference type="PANTHER" id="PTHR47804:SF3">
    <property type="entry name" value="PROTEIN BRE4"/>
    <property type="match status" value="1"/>
</dbReference>
<dbReference type="Pfam" id="PF13515">
    <property type="entry name" value="FUSC_2"/>
    <property type="match status" value="1"/>
</dbReference>
<feature type="transmembrane region" description="Helical" evidence="6">
    <location>
        <begin position="288"/>
        <end position="305"/>
    </location>
</feature>
<dbReference type="PANTHER" id="PTHR47804">
    <property type="entry name" value="60S RIBOSOMAL PROTEIN L19"/>
    <property type="match status" value="1"/>
</dbReference>
<proteinExistence type="predicted"/>
<dbReference type="OrthoDB" id="68611at2759"/>
<feature type="transmembrane region" description="Helical" evidence="6">
    <location>
        <begin position="828"/>
        <end position="852"/>
    </location>
</feature>
<evidence type="ECO:0000313" key="10">
    <source>
        <dbReference type="Proteomes" id="UP001151518"/>
    </source>
</evidence>
<feature type="region of interest" description="Disordered" evidence="5">
    <location>
        <begin position="1"/>
        <end position="40"/>
    </location>
</feature>
<feature type="domain" description="Integral membrane bound transporter" evidence="8">
    <location>
        <begin position="820"/>
        <end position="946"/>
    </location>
</feature>
<evidence type="ECO:0000259" key="8">
    <source>
        <dbReference type="Pfam" id="PF13515"/>
    </source>
</evidence>
<feature type="transmembrane region" description="Helical" evidence="6">
    <location>
        <begin position="381"/>
        <end position="399"/>
    </location>
</feature>
<evidence type="ECO:0000256" key="4">
    <source>
        <dbReference type="ARBA" id="ARBA00023136"/>
    </source>
</evidence>
<feature type="transmembrane region" description="Helical" evidence="6">
    <location>
        <begin position="929"/>
        <end position="951"/>
    </location>
</feature>
<accession>A0A9W8KZ53</accession>
<feature type="transmembrane region" description="Helical" evidence="6">
    <location>
        <begin position="899"/>
        <end position="917"/>
    </location>
</feature>
<dbReference type="Pfam" id="PF10334">
    <property type="entry name" value="BRE4"/>
    <property type="match status" value="1"/>
</dbReference>
<evidence type="ECO:0000259" key="7">
    <source>
        <dbReference type="Pfam" id="PF10334"/>
    </source>
</evidence>
<feature type="transmembrane region" description="Helical" evidence="6">
    <location>
        <begin position="800"/>
        <end position="821"/>
    </location>
</feature>
<comment type="subcellular location">
    <subcellularLocation>
        <location evidence="1">Membrane</location>
        <topology evidence="1">Multi-pass membrane protein</topology>
    </subcellularLocation>
</comment>
<feature type="domain" description="DUF2421" evidence="7">
    <location>
        <begin position="955"/>
        <end position="1051"/>
    </location>
</feature>
<sequence>MSSSSLSKGKQPQSLQTARSLGGIDSNELNSPKSPLSPGNRASLVFQQLHASISSSRSSHGQHPWALRRSITIDPAEYRTSRIVDRQSWHQNMAGTPLTPKLAPTGLPSRQQPVFGWRGPVSQSVEEVTPLLQERISSEQPAVQHERSFSSSRKVEDAVSKLKDRVVGYLLPVDEQQRIDVFKAVLAYALAALFPFVPVLRDWLGDPDYMAPHLVTNATIWFHAAKARSGLVEGGLVGLVWVLVSSCVSYIALYIAEYLHCWYANDASGVNPIDGVPEAMPLALQSKVVSLVIFIFGYSWCLAFFKANANRPSVNTGTSIANIAFYLVMLREAPIVNYKAAATGSCAATGGYTSMGSKVPWPMPDDAESLAESVGRKTEHILVAVLTGMAISFLVGWIVKPTKSGDSLRKELDTTLDSFRNILPQLLAPIVSEQAPLSTQTKVGGAKPAELKAALRAHRQKLQSLKRQLSTLSLNPTDWKVWARRKKLETFASCLDGLGLHLGSMSSGLELRVIDHNSDAYEGDVDMEAYSMVIQRIRSPVVQLGQMCDKAMRAIHDMVDLALSGEQPAEPQGVWVDSSEFLNGVCECAVPLPDETAAHCQQCGKPVDYDPATRKIMRLRAEMEDAIQEFHSDYNAAIGDLGSQPAGPHAMAEPLLDLSAQWPAGFEPTSKTMEEQLFIVYFFIFSLREFADELSDILPQVAAVCRPPVPFVRALKLGLQPRNFVNNAWSFGQWMARHFRMLWNTGATTELEARYEIAQFTDPRSLHAPRPSTRTQQAAHVVWRLLMWTRRLNVKFATKYALLVTLLSLPCYWSMEMYFGFRENRLDWMVISAAAIMVPTVGGSLIVSVYRVLGTCAGGLLAFLVYEVGSQLPVLTYVLLVLFSIPCFHIMLHGTYPKIGQFALITFGVVLINKWVAREDREESAGGLAARRTMAVALGVCAGMFVTMYIWPFEARVRVRQALSWWLLTASMLYDKLWSGLWQPQNIGSEWHALSTVREYLDNELQLQGSLMEIRTLLQDTVNEPRLKGPFPRQTYERIINACQRMLDAMVAARWVVVPMPMFVTSHVHSPPTGHLLAGSFSEHLETVHRALDRCGHADTPAEESSDASILDTGNTTEEEEGQVILDLPLGLASTALLERDAGLSHRLNGLLDQKAADERADRDSLVALMAFVLASALVLKAPMPTLPPIQMAQRRVAQAMRGLLEDDAVMARIRYVFYYTQVMLGWEIVHELAIIGTHMRELYGSYQ</sequence>
<evidence type="ECO:0000256" key="6">
    <source>
        <dbReference type="SAM" id="Phobius"/>
    </source>
</evidence>
<gene>
    <name evidence="9" type="ORF">GGI25_001877</name>
</gene>
<dbReference type="GO" id="GO:0016020">
    <property type="term" value="C:membrane"/>
    <property type="evidence" value="ECO:0007669"/>
    <property type="project" value="UniProtKB-SubCell"/>
</dbReference>